<name>A0A660SPK2_UNCT6</name>
<evidence type="ECO:0000313" key="1">
    <source>
        <dbReference type="EMBL" id="RKX72016.1"/>
    </source>
</evidence>
<dbReference type="Proteomes" id="UP000271125">
    <property type="component" value="Unassembled WGS sequence"/>
</dbReference>
<proteinExistence type="predicted"/>
<evidence type="ECO:0000313" key="2">
    <source>
        <dbReference type="Proteomes" id="UP000271125"/>
    </source>
</evidence>
<accession>A0A660SPK2</accession>
<comment type="caution">
    <text evidence="1">The sequence shown here is derived from an EMBL/GenBank/DDBJ whole genome shotgun (WGS) entry which is preliminary data.</text>
</comment>
<dbReference type="AlphaFoldDB" id="A0A660SPK2"/>
<gene>
    <name evidence="1" type="ORF">DRP43_01780</name>
</gene>
<reference evidence="1 2" key="1">
    <citation type="submission" date="2018-06" db="EMBL/GenBank/DDBJ databases">
        <title>Extensive metabolic versatility and redundancy in microbially diverse, dynamic hydrothermal sediments.</title>
        <authorList>
            <person name="Dombrowski N."/>
            <person name="Teske A."/>
            <person name="Baker B.J."/>
        </authorList>
    </citation>
    <scope>NUCLEOTIDE SEQUENCE [LARGE SCALE GENOMIC DNA]</scope>
    <source>
        <strain evidence="1">B10_G13</strain>
    </source>
</reference>
<organism evidence="1 2">
    <name type="scientific">candidate division TA06 bacterium</name>
    <dbReference type="NCBI Taxonomy" id="2250710"/>
    <lineage>
        <taxon>Bacteria</taxon>
        <taxon>Bacteria division TA06</taxon>
    </lineage>
</organism>
<sequence>MHNNKGKLILIFTAVLLLGFSTFLCARSVMGGSGGERKLDIFHYHNVGNIWLRVSNYGFIGSGDDVVPQYPSLEYPGGSGADYLYQGALWFGAKKQRRNDFGQKLYWADIEHEETTTNSTEFGLVIDTLCSVGFDGDADMYEMLPAYNQLEEDALGPKYDAYNLYDGVLTASIREQKQGIDDDGDGLIDEDPAGFAFPFRSTIPSVFDDFINADSTQVNPEKILGNIDIWFPLGFLKLGYIDPDTIYNFAQPQDDDVDGLIDEDGYPISEQDFLGYYYDYSPFGTPGHRIWGGWQFGQVHHPINIRVRQVSFQWSYEYIKNLVYVEFDISNMNPKDTLYDCAMAIYMDCDVGPQSWSSSKAADDISSYVLGPGYEFAYTYDADKDGGLTPGYVGARVCTPDPDQLEFACWTWDVGDGPRDGVPGEERNEKYWLMTHNADPFDDKFTSLRKHPETQLNAPCDTRFLFAFYGAQPGTPEYDEIDEFGKYYKRWNLAPYETMKIVVAVFPGDDVEELKRTAVWSKILYGQAQTLTTVILPDTFKHYEAPGPPDIPKMTLKQSEDGSSIFVYWENGSEFSVDGMTVSKELIGYQNNVGPGWSELPSYNPDVDSTDSDYNANAYVDPITGERLRHDFQGYTVWIASNTGEQDAYMEVKRWDKIDTYQDFQDYNSCLKPSIPDTMKIDFGGYLGINTGLPNAHIVSINDTVYTTNTDTIRWTDYFKLDSLYICDSVKVGDVVYGIPLYNILDSNEVDVSSCNGDLEKEALLFKNPNVPDDIYLNLYNDRLIPLPLHLGQCHPQGLEELRKERLARRYYTCTINHPEKGVENYIAVTAFDRGIPDRELGSLESGKDGNRITIFPGPSAASNMDNIYVVPNPYLGQSKFDGRRDKDEKGDRSKRIWFVNLPEHCTIKIFTLAGDLVDVIEHNGEYVEDVINPSKATYTGIAPSGMHAWDLLSKNDQIIASGVYLYSVKDHDTGNVKVDKFVLIK</sequence>
<dbReference type="EMBL" id="QNBD01000057">
    <property type="protein sequence ID" value="RKX72016.1"/>
    <property type="molecule type" value="Genomic_DNA"/>
</dbReference>
<protein>
    <submittedName>
        <fullName evidence="1">Uncharacterized protein</fullName>
    </submittedName>
</protein>